<dbReference type="Proteomes" id="UP001056012">
    <property type="component" value="Chromosome 1"/>
</dbReference>
<reference evidence="3" key="1">
    <citation type="submission" date="2021-12" db="EMBL/GenBank/DDBJ databases">
        <title>Curvularia clavata genome.</title>
        <authorList>
            <person name="Cao Y."/>
        </authorList>
    </citation>
    <scope>NUCLEOTIDE SEQUENCE</scope>
    <source>
        <strain evidence="3">Yc1106</strain>
    </source>
</reference>
<evidence type="ECO:0000313" key="3">
    <source>
        <dbReference type="EMBL" id="USP73871.1"/>
    </source>
</evidence>
<keyword evidence="2" id="KW-1133">Transmembrane helix</keyword>
<evidence type="ECO:0000256" key="2">
    <source>
        <dbReference type="SAM" id="Phobius"/>
    </source>
</evidence>
<evidence type="ECO:0000256" key="1">
    <source>
        <dbReference type="SAM" id="MobiDB-lite"/>
    </source>
</evidence>
<gene>
    <name evidence="3" type="ORF">yc1106_01145</name>
</gene>
<feature type="region of interest" description="Disordered" evidence="1">
    <location>
        <begin position="154"/>
        <end position="285"/>
    </location>
</feature>
<feature type="compositionally biased region" description="Low complexity" evidence="1">
    <location>
        <begin position="198"/>
        <end position="218"/>
    </location>
</feature>
<proteinExistence type="predicted"/>
<evidence type="ECO:0000313" key="4">
    <source>
        <dbReference type="Proteomes" id="UP001056012"/>
    </source>
</evidence>
<organism evidence="3 4">
    <name type="scientific">Curvularia clavata</name>
    <dbReference type="NCBI Taxonomy" id="95742"/>
    <lineage>
        <taxon>Eukaryota</taxon>
        <taxon>Fungi</taxon>
        <taxon>Dikarya</taxon>
        <taxon>Ascomycota</taxon>
        <taxon>Pezizomycotina</taxon>
        <taxon>Dothideomycetes</taxon>
        <taxon>Pleosporomycetidae</taxon>
        <taxon>Pleosporales</taxon>
        <taxon>Pleosporineae</taxon>
        <taxon>Pleosporaceae</taxon>
        <taxon>Curvularia</taxon>
    </lineage>
</organism>
<dbReference type="AlphaFoldDB" id="A0A9Q8Z0L8"/>
<accession>A0A9Q8Z0L8</accession>
<keyword evidence="2" id="KW-0812">Transmembrane</keyword>
<name>A0A9Q8Z0L8_CURCL</name>
<sequence length="285" mass="31866">MSDVGKLFSPSSSSHDDLCVKQFDIDTTISEASTSLLPLATLIQVAGFSLFAEFHVTTANMIAMFLSTIKLFSFLINYEFWSRLGFFVGYILTFLLVLEVARLASTDAHRKQVEKILDSYAASKPQIEPRRPRLEPELKRVSLDELEDMERRSMIAQKERQVRSPSPAVTHTPEAEPTQPDEERRRRRAASTSVSPKPTSASRSASQSRPQAQSSSPTRRLRKRSDTLNSSSSVEPKDVARRKRREVSPAESKTSSRHASPTPKSRSKETRTLGGSLGKMLRARG</sequence>
<dbReference type="EMBL" id="CP089274">
    <property type="protein sequence ID" value="USP73871.1"/>
    <property type="molecule type" value="Genomic_DNA"/>
</dbReference>
<protein>
    <submittedName>
        <fullName evidence="3">Uncharacterized protein</fullName>
    </submittedName>
</protein>
<dbReference type="OrthoDB" id="3782026at2759"/>
<dbReference type="VEuPathDB" id="FungiDB:yc1106_01145"/>
<feature type="transmembrane region" description="Helical" evidence="2">
    <location>
        <begin position="84"/>
        <end position="105"/>
    </location>
</feature>
<feature type="transmembrane region" description="Helical" evidence="2">
    <location>
        <begin position="61"/>
        <end position="78"/>
    </location>
</feature>
<keyword evidence="2" id="KW-0472">Membrane</keyword>
<feature type="compositionally biased region" description="Polar residues" evidence="1">
    <location>
        <begin position="251"/>
        <end position="264"/>
    </location>
</feature>
<keyword evidence="4" id="KW-1185">Reference proteome</keyword>